<evidence type="ECO:0000313" key="2">
    <source>
        <dbReference type="EMBL" id="KAF7346638.1"/>
    </source>
</evidence>
<organism evidence="2 3">
    <name type="scientific">Mycena sanguinolenta</name>
    <dbReference type="NCBI Taxonomy" id="230812"/>
    <lineage>
        <taxon>Eukaryota</taxon>
        <taxon>Fungi</taxon>
        <taxon>Dikarya</taxon>
        <taxon>Basidiomycota</taxon>
        <taxon>Agaricomycotina</taxon>
        <taxon>Agaricomycetes</taxon>
        <taxon>Agaricomycetidae</taxon>
        <taxon>Agaricales</taxon>
        <taxon>Marasmiineae</taxon>
        <taxon>Mycenaceae</taxon>
        <taxon>Mycena</taxon>
    </lineage>
</organism>
<proteinExistence type="predicted"/>
<feature type="region of interest" description="Disordered" evidence="1">
    <location>
        <begin position="108"/>
        <end position="220"/>
    </location>
</feature>
<dbReference type="OrthoDB" id="2747315at2759"/>
<accession>A0A8H6XRE9</accession>
<dbReference type="EMBL" id="JACAZH010000018">
    <property type="protein sequence ID" value="KAF7346638.1"/>
    <property type="molecule type" value="Genomic_DNA"/>
</dbReference>
<comment type="caution">
    <text evidence="2">The sequence shown here is derived from an EMBL/GenBank/DDBJ whole genome shotgun (WGS) entry which is preliminary data.</text>
</comment>
<evidence type="ECO:0000256" key="1">
    <source>
        <dbReference type="SAM" id="MobiDB-lite"/>
    </source>
</evidence>
<keyword evidence="3" id="KW-1185">Reference proteome</keyword>
<evidence type="ECO:0000313" key="3">
    <source>
        <dbReference type="Proteomes" id="UP000623467"/>
    </source>
</evidence>
<feature type="compositionally biased region" description="Polar residues" evidence="1">
    <location>
        <begin position="205"/>
        <end position="219"/>
    </location>
</feature>
<gene>
    <name evidence="2" type="ORF">MSAN_01801300</name>
</gene>
<name>A0A8H6XRE9_9AGAR</name>
<reference evidence="2" key="1">
    <citation type="submission" date="2020-05" db="EMBL/GenBank/DDBJ databases">
        <title>Mycena genomes resolve the evolution of fungal bioluminescence.</title>
        <authorList>
            <person name="Tsai I.J."/>
        </authorList>
    </citation>
    <scope>NUCLEOTIDE SEQUENCE</scope>
    <source>
        <strain evidence="2">160909Yilan</strain>
    </source>
</reference>
<sequence>MQDAVSELTRLTRSIAVDDGLEDEDEDAFQRLSAETAQLYFAAPGAQFNPRAWFWSTLQGHGTRGTLFRSMANEVIFGFSGNSHRKIRGWEAAIQVLTQHLWDLGFRAEESPRPSTPSSSRRTTSSTQATAPSTPSRAANFARTQLAAPPTPSRAANCSRTQPAAPPTPSRAASSRTQPGVPSPPFRAANPSHTMPRVLPKPSRAANSLPNSSSPTQRTAPLAYETVTPVSPELDLYVVAGGSEIAVFCDRGAAERRALEYQDHQDLHCYFRTARLGAMLDAVEKWAWDNAGN</sequence>
<protein>
    <submittedName>
        <fullName evidence="2">Uncharacterized protein</fullName>
    </submittedName>
</protein>
<dbReference type="Proteomes" id="UP000623467">
    <property type="component" value="Unassembled WGS sequence"/>
</dbReference>
<dbReference type="AlphaFoldDB" id="A0A8H6XRE9"/>
<feature type="compositionally biased region" description="Low complexity" evidence="1">
    <location>
        <begin position="116"/>
        <end position="139"/>
    </location>
</feature>